<feature type="region of interest" description="Disordered" evidence="1">
    <location>
        <begin position="149"/>
        <end position="177"/>
    </location>
</feature>
<protein>
    <submittedName>
        <fullName evidence="3">Adhesin</fullName>
    </submittedName>
</protein>
<gene>
    <name evidence="4" type="ORF">EGM181_11250</name>
    <name evidence="3" type="ORF">QRX88_04265</name>
</gene>
<dbReference type="InterPro" id="IPR054770">
    <property type="entry name" value="SgrA-like_Ig-like"/>
</dbReference>
<dbReference type="Pfam" id="PF22312">
    <property type="entry name" value="SgrA_ig-like"/>
    <property type="match status" value="1"/>
</dbReference>
<dbReference type="EMBL" id="JASUBT010000002">
    <property type="protein sequence ID" value="MDL4934935.1"/>
    <property type="molecule type" value="Genomic_DNA"/>
</dbReference>
<feature type="compositionally biased region" description="Polar residues" evidence="1">
    <location>
        <begin position="154"/>
        <end position="177"/>
    </location>
</feature>
<organism evidence="3 6">
    <name type="scientific">Enterococcus gallinarum</name>
    <dbReference type="NCBI Taxonomy" id="1353"/>
    <lineage>
        <taxon>Bacteria</taxon>
        <taxon>Bacillati</taxon>
        <taxon>Bacillota</taxon>
        <taxon>Bacilli</taxon>
        <taxon>Lactobacillales</taxon>
        <taxon>Enterococcaceae</taxon>
        <taxon>Enterococcus</taxon>
    </lineage>
</organism>
<sequence length="177" mass="19921">MNKIPLLIAFFIILLIVFFKIDSLANERAPGKLSLTLRTNRIIYDEQSKWITIPIRPNKTRSAKSVRAVLTYGWDGKGTENKVIGETTLTNVEWVSGIENFLRIRGDLPMSEIKCKNKVDLVIVYDGDVTTIENLKPSKWIIVDLPSSSESSSIDTSILKETSNPNSLSSYDNNDEN</sequence>
<feature type="domain" description="SgrA-like Ig-like" evidence="2">
    <location>
        <begin position="33"/>
        <end position="142"/>
    </location>
</feature>
<dbReference type="RefSeq" id="WP_103299705.1">
    <property type="nucleotide sequence ID" value="NZ_CAKODH010000001.1"/>
</dbReference>
<evidence type="ECO:0000313" key="6">
    <source>
        <dbReference type="Proteomes" id="UP001241571"/>
    </source>
</evidence>
<reference evidence="4 5" key="1">
    <citation type="submission" date="2020-03" db="EMBL/GenBank/DDBJ databases">
        <title>Characterization of ganglioside-mimicking enterococci.</title>
        <authorList>
            <person name="Patry R.T."/>
            <person name="Nothaft H."/>
            <person name="Bridger R."/>
            <person name="Shajahan A."/>
            <person name="Huynh S."/>
            <person name="Sanchez S."/>
            <person name="Azadi P."/>
            <person name="Cooper K."/>
            <person name="Miller W.G."/>
            <person name="Parker C.T."/>
            <person name="Wells L."/>
            <person name="Szymanski C.M."/>
        </authorList>
    </citation>
    <scope>NUCLEOTIDE SEQUENCE [LARGE SCALE GENOMIC DNA]</scope>
    <source>
        <strain evidence="4 5">EGM181</strain>
    </source>
</reference>
<evidence type="ECO:0000256" key="1">
    <source>
        <dbReference type="SAM" id="MobiDB-lite"/>
    </source>
</evidence>
<proteinExistence type="predicted"/>
<dbReference type="Proteomes" id="UP001241571">
    <property type="component" value="Unassembled WGS sequence"/>
</dbReference>
<evidence type="ECO:0000313" key="4">
    <source>
        <dbReference type="EMBL" id="QOG27792.1"/>
    </source>
</evidence>
<dbReference type="AlphaFoldDB" id="A0A2K3R0A3"/>
<accession>A0A2K3R0A3</accession>
<evidence type="ECO:0000313" key="3">
    <source>
        <dbReference type="EMBL" id="MDL4934935.1"/>
    </source>
</evidence>
<evidence type="ECO:0000259" key="2">
    <source>
        <dbReference type="Pfam" id="PF22312"/>
    </source>
</evidence>
<dbReference type="EMBL" id="CP050485">
    <property type="protein sequence ID" value="QOG27792.1"/>
    <property type="molecule type" value="Genomic_DNA"/>
</dbReference>
<name>A0A2K3R0A3_ENTGA</name>
<reference evidence="3 6" key="2">
    <citation type="submission" date="2023-06" db="EMBL/GenBank/DDBJ databases">
        <title>Acute promotion of culturable opportunistic pathogens and persistent increase of antibiotic resistance following antibiotic exposure in mouse gut microbiota.</title>
        <authorList>
            <person name="Li L."/>
            <person name="Wang B."/>
            <person name="Sun Y."/>
            <person name="Wang M."/>
            <person name="Xu H."/>
        </authorList>
    </citation>
    <scope>NUCLEOTIDE SEQUENCE [LARGE SCALE GENOMIC DNA]</scope>
    <source>
        <strain evidence="3 6">CRI2_2</strain>
    </source>
</reference>
<evidence type="ECO:0000313" key="5">
    <source>
        <dbReference type="Proteomes" id="UP000516696"/>
    </source>
</evidence>
<dbReference type="Proteomes" id="UP000516696">
    <property type="component" value="Chromosome"/>
</dbReference>